<gene>
    <name evidence="10" type="ORF">HCUR_00894</name>
</gene>
<accession>A0A2S5R8L2</accession>
<name>A0A2S5R8L2_9PROT</name>
<keyword evidence="8" id="KW-0732">Signal</keyword>
<dbReference type="EMBL" id="PHHC01000084">
    <property type="protein sequence ID" value="PPE03666.1"/>
    <property type="molecule type" value="Genomic_DNA"/>
</dbReference>
<dbReference type="GO" id="GO:0009986">
    <property type="term" value="C:cell surface"/>
    <property type="evidence" value="ECO:0007669"/>
    <property type="project" value="TreeGrafter"/>
</dbReference>
<feature type="domain" description="Glycoside hydrolase family 5" evidence="9">
    <location>
        <begin position="52"/>
        <end position="316"/>
    </location>
</feature>
<dbReference type="Gene3D" id="3.20.20.80">
    <property type="entry name" value="Glycosidases"/>
    <property type="match status" value="1"/>
</dbReference>
<keyword evidence="11" id="KW-1185">Reference proteome</keyword>
<evidence type="ECO:0000256" key="3">
    <source>
        <dbReference type="ARBA" id="ARBA00023001"/>
    </source>
</evidence>
<proteinExistence type="inferred from homology"/>
<dbReference type="AlphaFoldDB" id="A0A2S5R8L2"/>
<reference evidence="10 11" key="1">
    <citation type="submission" date="2017-11" db="EMBL/GenBank/DDBJ databases">
        <title>Comparative genomic analysis of Holospora spp., intranuclear symbionts of paramecia.</title>
        <authorList>
            <person name="Garushyants S.K."/>
            <person name="Beliavskaya A."/>
            <person name="Malko D.B."/>
            <person name="Logacheva M.D."/>
            <person name="Rautian M.S."/>
            <person name="Gelfand M.S."/>
        </authorList>
    </citation>
    <scope>NUCLEOTIDE SEQUENCE [LARGE SCALE GENOMIC DNA]</scope>
    <source>
        <strain evidence="11">02AZ16</strain>
    </source>
</reference>
<dbReference type="GO" id="GO:0030245">
    <property type="term" value="P:cellulose catabolic process"/>
    <property type="evidence" value="ECO:0007669"/>
    <property type="project" value="UniProtKB-KW"/>
</dbReference>
<evidence type="ECO:0000259" key="9">
    <source>
        <dbReference type="Pfam" id="PF00150"/>
    </source>
</evidence>
<dbReference type="Proteomes" id="UP000239425">
    <property type="component" value="Unassembled WGS sequence"/>
</dbReference>
<organism evidence="10 11">
    <name type="scientific">Holospora curviuscula</name>
    <dbReference type="NCBI Taxonomy" id="1082868"/>
    <lineage>
        <taxon>Bacteria</taxon>
        <taxon>Pseudomonadati</taxon>
        <taxon>Pseudomonadota</taxon>
        <taxon>Alphaproteobacteria</taxon>
        <taxon>Holosporales</taxon>
        <taxon>Holosporaceae</taxon>
        <taxon>Holospora</taxon>
    </lineage>
</organism>
<sequence>MYSRYIHFNKYYKKICKHFLRLFLMSTNSLATTEIQEKIKFWNTQKKGANIFNRKVTLEDVKAAKQYGIQFLRIAPDKFVSAHRDFLMGNADNYRGLIKEDLKVLKKIIAMCYKEKLPVVLTMLSLPGSRWKQNNQDRDDLRIWKKTTYQLQAAQFWRDLAQELKNEPGIVGYNILNEPHPERIFRPKTVHINTVRQAEVQKILYNVYKRIIESIRTTDAYTPIMLDSSAYADAQTFRLLQPHKDKKLVYCLHIYEPYKYTNRQINKGRFKYPGRIEGKKWDKKALKNYFSEVIFFQKFYKIPSARILVGEFGAHRTCFGLEHYFQDLISIFIQEGWHFAFYAFREDTWDGMDYELGTQRLPWRYWKALEQGKTVKLKRVSTHPAFLIIKKALDASKSSH</sequence>
<feature type="signal peptide" evidence="8">
    <location>
        <begin position="1"/>
        <end position="31"/>
    </location>
</feature>
<dbReference type="InterPro" id="IPR017853">
    <property type="entry name" value="GH"/>
</dbReference>
<dbReference type="RefSeq" id="WP_243397269.1">
    <property type="nucleotide sequence ID" value="NZ_PHHC01000084.1"/>
</dbReference>
<dbReference type="InterPro" id="IPR001547">
    <property type="entry name" value="Glyco_hydro_5"/>
</dbReference>
<comment type="similarity">
    <text evidence="1 7">Belongs to the glycosyl hydrolase 5 (cellulase A) family.</text>
</comment>
<evidence type="ECO:0000313" key="11">
    <source>
        <dbReference type="Proteomes" id="UP000239425"/>
    </source>
</evidence>
<dbReference type="GO" id="GO:0005576">
    <property type="term" value="C:extracellular region"/>
    <property type="evidence" value="ECO:0007669"/>
    <property type="project" value="TreeGrafter"/>
</dbReference>
<evidence type="ECO:0000256" key="5">
    <source>
        <dbReference type="ARBA" id="ARBA00023295"/>
    </source>
</evidence>
<keyword evidence="6" id="KW-0624">Polysaccharide degradation</keyword>
<evidence type="ECO:0000256" key="1">
    <source>
        <dbReference type="ARBA" id="ARBA00005641"/>
    </source>
</evidence>
<dbReference type="InterPro" id="IPR018087">
    <property type="entry name" value="Glyco_hydro_5_CS"/>
</dbReference>
<comment type="caution">
    <text evidence="10">The sequence shown here is derived from an EMBL/GenBank/DDBJ whole genome shotgun (WGS) entry which is preliminary data.</text>
</comment>
<evidence type="ECO:0000256" key="8">
    <source>
        <dbReference type="SAM" id="SignalP"/>
    </source>
</evidence>
<dbReference type="Pfam" id="PF00150">
    <property type="entry name" value="Cellulase"/>
    <property type="match status" value="1"/>
</dbReference>
<protein>
    <submittedName>
        <fullName evidence="10">Endoglucanase C</fullName>
    </submittedName>
</protein>
<dbReference type="PANTHER" id="PTHR31297:SF41">
    <property type="entry name" value="ENDOGLUCANASE, PUTATIVE (AFU_ORTHOLOGUE AFUA_5G01830)-RELATED"/>
    <property type="match status" value="1"/>
</dbReference>
<evidence type="ECO:0000256" key="7">
    <source>
        <dbReference type="RuleBase" id="RU361153"/>
    </source>
</evidence>
<keyword evidence="2 7" id="KW-0378">Hydrolase</keyword>
<evidence type="ECO:0000256" key="2">
    <source>
        <dbReference type="ARBA" id="ARBA00022801"/>
    </source>
</evidence>
<keyword evidence="5 7" id="KW-0326">Glycosidase</keyword>
<evidence type="ECO:0000256" key="6">
    <source>
        <dbReference type="ARBA" id="ARBA00023326"/>
    </source>
</evidence>
<dbReference type="SUPFAM" id="SSF51445">
    <property type="entry name" value="(Trans)glycosidases"/>
    <property type="match status" value="1"/>
</dbReference>
<dbReference type="PROSITE" id="PS00659">
    <property type="entry name" value="GLYCOSYL_HYDROL_F5"/>
    <property type="match status" value="1"/>
</dbReference>
<dbReference type="GO" id="GO:0008422">
    <property type="term" value="F:beta-glucosidase activity"/>
    <property type="evidence" value="ECO:0007669"/>
    <property type="project" value="TreeGrafter"/>
</dbReference>
<keyword evidence="4" id="KW-0119">Carbohydrate metabolism</keyword>
<dbReference type="PANTHER" id="PTHR31297">
    <property type="entry name" value="GLUCAN ENDO-1,6-BETA-GLUCOSIDASE B"/>
    <property type="match status" value="1"/>
</dbReference>
<keyword evidence="3" id="KW-0136">Cellulose degradation</keyword>
<feature type="chain" id="PRO_5015521986" evidence="8">
    <location>
        <begin position="32"/>
        <end position="400"/>
    </location>
</feature>
<evidence type="ECO:0000313" key="10">
    <source>
        <dbReference type="EMBL" id="PPE03666.1"/>
    </source>
</evidence>
<dbReference type="InterPro" id="IPR050386">
    <property type="entry name" value="Glycosyl_hydrolase_5"/>
</dbReference>
<evidence type="ECO:0000256" key="4">
    <source>
        <dbReference type="ARBA" id="ARBA00023277"/>
    </source>
</evidence>